<feature type="region of interest" description="Disordered" evidence="1">
    <location>
        <begin position="245"/>
        <end position="274"/>
    </location>
</feature>
<dbReference type="InterPro" id="IPR036390">
    <property type="entry name" value="WH_DNA-bd_sf"/>
</dbReference>
<protein>
    <submittedName>
        <fullName evidence="3">Transcriptional regulator YqjI</fullName>
    </submittedName>
</protein>
<dbReference type="Proteomes" id="UP001057134">
    <property type="component" value="Chromosome"/>
</dbReference>
<dbReference type="PANTHER" id="PTHR43252">
    <property type="entry name" value="TRANSCRIPTIONAL REGULATOR YQJI"/>
    <property type="match status" value="1"/>
</dbReference>
<dbReference type="InterPro" id="IPR036388">
    <property type="entry name" value="WH-like_DNA-bd_sf"/>
</dbReference>
<gene>
    <name evidence="3" type="primary">yqjI_2</name>
    <name evidence="3" type="ORF">SK3146_06872</name>
</gene>
<evidence type="ECO:0000313" key="3">
    <source>
        <dbReference type="EMBL" id="UQZ87570.1"/>
    </source>
</evidence>
<proteinExistence type="predicted"/>
<feature type="compositionally biased region" description="Low complexity" evidence="1">
    <location>
        <begin position="256"/>
        <end position="265"/>
    </location>
</feature>
<organism evidence="3 4">
    <name type="scientific">Paenibacillus konkukensis</name>
    <dbReference type="NCBI Taxonomy" id="2020716"/>
    <lineage>
        <taxon>Bacteria</taxon>
        <taxon>Bacillati</taxon>
        <taxon>Bacillota</taxon>
        <taxon>Bacilli</taxon>
        <taxon>Bacillales</taxon>
        <taxon>Paenibacillaceae</taxon>
        <taxon>Paenibacillus</taxon>
    </lineage>
</organism>
<feature type="region of interest" description="Disordered" evidence="1">
    <location>
        <begin position="171"/>
        <end position="197"/>
    </location>
</feature>
<dbReference type="Pfam" id="PF03551">
    <property type="entry name" value="PadR"/>
    <property type="match status" value="1"/>
</dbReference>
<evidence type="ECO:0000313" key="4">
    <source>
        <dbReference type="Proteomes" id="UP001057134"/>
    </source>
</evidence>
<dbReference type="InterPro" id="IPR005149">
    <property type="entry name" value="Tscrpt_reg_PadR_N"/>
</dbReference>
<feature type="domain" description="Transcription regulator PadR N-terminal" evidence="2">
    <location>
        <begin position="101"/>
        <end position="169"/>
    </location>
</feature>
<dbReference type="Gene3D" id="1.10.10.10">
    <property type="entry name" value="Winged helix-like DNA-binding domain superfamily/Winged helix DNA-binding domain"/>
    <property type="match status" value="1"/>
</dbReference>
<dbReference type="SUPFAM" id="SSF46785">
    <property type="entry name" value="Winged helix' DNA-binding domain"/>
    <property type="match status" value="1"/>
</dbReference>
<dbReference type="PANTHER" id="PTHR43252:SF2">
    <property type="entry name" value="TRANSCRIPTION REGULATOR, PADR-LIKE FAMILY"/>
    <property type="match status" value="1"/>
</dbReference>
<keyword evidence="4" id="KW-1185">Reference proteome</keyword>
<reference evidence="3" key="1">
    <citation type="submission" date="2018-02" db="EMBL/GenBank/DDBJ databases">
        <authorList>
            <person name="Kim S.-K."/>
            <person name="Jung H.-I."/>
            <person name="Lee S.-W."/>
        </authorList>
    </citation>
    <scope>NUCLEOTIDE SEQUENCE</scope>
    <source>
        <strain evidence="3">SK3146</strain>
    </source>
</reference>
<reference evidence="3" key="2">
    <citation type="journal article" date="2021" name="J Anim Sci Technol">
        <title>Complete genome sequence of Paenibacillus konkukensis sp. nov. SK3146 as a potential probiotic strain.</title>
        <authorList>
            <person name="Jung H.I."/>
            <person name="Park S."/>
            <person name="Niu K.M."/>
            <person name="Lee S.W."/>
            <person name="Kothari D."/>
            <person name="Yi K.J."/>
            <person name="Kim S.K."/>
        </authorList>
    </citation>
    <scope>NUCLEOTIDE SEQUENCE</scope>
    <source>
        <strain evidence="3">SK3146</strain>
    </source>
</reference>
<dbReference type="EMBL" id="CP027059">
    <property type="protein sequence ID" value="UQZ87570.1"/>
    <property type="molecule type" value="Genomic_DNA"/>
</dbReference>
<accession>A0ABY4RYS7</accession>
<feature type="compositionally biased region" description="Basic and acidic residues" evidence="1">
    <location>
        <begin position="171"/>
        <end position="182"/>
    </location>
</feature>
<name>A0ABY4RYS7_9BACL</name>
<evidence type="ECO:0000256" key="1">
    <source>
        <dbReference type="SAM" id="MobiDB-lite"/>
    </source>
</evidence>
<evidence type="ECO:0000259" key="2">
    <source>
        <dbReference type="Pfam" id="PF03551"/>
    </source>
</evidence>
<sequence>MKIDFNTIYRYYEYNDISYSFIKGEIALKKHFADQARYRMKRGGREEHWPFYGDHHHRRRAFPPDGGREVYYRHGFRGEGRGEGRGGGKRYFGRGDVKFALLELLAAEPMHGYQIMKALEEASGGLYVPSAGSIYPTLQMLEDREWVRSGEQDGKKVYRITDLGQEAVSEWKAKGEREEPRGRGHRQEHRAQANPAELMELRESGKDTLKQILLAARGGALQPEQLAALQQLFRQLKTDVDHILTVQQPDQADQADSVSGSGSSDSDTEQEQRP</sequence>